<feature type="transmembrane region" description="Helical" evidence="1">
    <location>
        <begin position="295"/>
        <end position="313"/>
    </location>
</feature>
<dbReference type="PANTHER" id="PTHR23028">
    <property type="entry name" value="ACETYLTRANSFERASE"/>
    <property type="match status" value="1"/>
</dbReference>
<keyword evidence="1" id="KW-0472">Membrane</keyword>
<feature type="domain" description="Acyltransferase 3" evidence="2">
    <location>
        <begin position="8"/>
        <end position="336"/>
    </location>
</feature>
<keyword evidence="3" id="KW-0378">Hydrolase</keyword>
<dbReference type="GO" id="GO:0016747">
    <property type="term" value="F:acyltransferase activity, transferring groups other than amino-acyl groups"/>
    <property type="evidence" value="ECO:0007669"/>
    <property type="project" value="InterPro"/>
</dbReference>
<accession>A0A1G5WWB7</accession>
<feature type="transmembrane region" description="Helical" evidence="1">
    <location>
        <begin position="12"/>
        <end position="31"/>
    </location>
</feature>
<feature type="transmembrane region" description="Helical" evidence="1">
    <location>
        <begin position="319"/>
        <end position="341"/>
    </location>
</feature>
<keyword evidence="1" id="KW-1133">Transmembrane helix</keyword>
<reference evidence="3 4" key="1">
    <citation type="submission" date="2016-10" db="EMBL/GenBank/DDBJ databases">
        <authorList>
            <person name="Varghese N."/>
            <person name="Submissions S."/>
        </authorList>
    </citation>
    <scope>NUCLEOTIDE SEQUENCE [LARGE SCALE GENOMIC DNA]</scope>
    <source>
        <strain evidence="3 4">DSM 16643</strain>
    </source>
</reference>
<dbReference type="Proteomes" id="UP000323439">
    <property type="component" value="Unassembled WGS sequence"/>
</dbReference>
<keyword evidence="3" id="KW-0012">Acyltransferase</keyword>
<keyword evidence="3" id="KW-0808">Transferase</keyword>
<dbReference type="Pfam" id="PF01757">
    <property type="entry name" value="Acyl_transf_3"/>
    <property type="match status" value="1"/>
</dbReference>
<feature type="transmembrane region" description="Helical" evidence="1">
    <location>
        <begin position="37"/>
        <end position="58"/>
    </location>
</feature>
<dbReference type="InterPro" id="IPR002656">
    <property type="entry name" value="Acyl_transf_3_dom"/>
</dbReference>
<dbReference type="AlphaFoldDB" id="A0A1G5WWB7"/>
<keyword evidence="1" id="KW-0812">Transmembrane</keyword>
<dbReference type="OrthoDB" id="107308at2157"/>
<protein>
    <submittedName>
        <fullName evidence="3">Peptidoglycan/LPS O-acetylase OafA/YrhL, contains acyltransferase and SGNH-hydrolase domains</fullName>
    </submittedName>
</protein>
<dbReference type="InterPro" id="IPR050879">
    <property type="entry name" value="Acyltransferase_3"/>
</dbReference>
<feature type="transmembrane region" description="Helical" evidence="1">
    <location>
        <begin position="244"/>
        <end position="274"/>
    </location>
</feature>
<sequence length="351" mass="40946">MLRLKNRNNSLNLIRLILASFVLIYHSYFFLGFETNNYAYILRLAVPCFFVISGYLIISSAIKNDVKSYFKKRFARIYPAFLCSIIMTMILFAPLTFSINNSGTFDIISFLKDSDLIKFFIYSLPFGFQNLGTTLINTPATTWNGSAWTLKYEFGCYIVIAIIILLLNKLKILKKNYVKIIFGLYILLTILSILDFAINGKYNDNYFNKHLYTYAIYFLSIFLGGSTVYLISENLQTSWKILSIMLIFCFIIMRFMPYFIAMEICAIPMIYILLFISVKLKSPRWIQENDISYGIYIYAWPIQVVVACFWNTHSIPHNLLIYSFICMILTIIFATISWFLIEKPILDKIRG</sequence>
<keyword evidence="4" id="KW-1185">Reference proteome</keyword>
<proteinExistence type="predicted"/>
<evidence type="ECO:0000313" key="3">
    <source>
        <dbReference type="EMBL" id="SDA62488.1"/>
    </source>
</evidence>
<dbReference type="PANTHER" id="PTHR23028:SF53">
    <property type="entry name" value="ACYL_TRANSF_3 DOMAIN-CONTAINING PROTEIN"/>
    <property type="match status" value="1"/>
</dbReference>
<evidence type="ECO:0000313" key="4">
    <source>
        <dbReference type="Proteomes" id="UP000323439"/>
    </source>
</evidence>
<dbReference type="EMBL" id="FMXB01000014">
    <property type="protein sequence ID" value="SDA62488.1"/>
    <property type="molecule type" value="Genomic_DNA"/>
</dbReference>
<feature type="transmembrane region" description="Helical" evidence="1">
    <location>
        <begin position="150"/>
        <end position="168"/>
    </location>
</feature>
<feature type="transmembrane region" description="Helical" evidence="1">
    <location>
        <begin position="211"/>
        <end position="232"/>
    </location>
</feature>
<evidence type="ECO:0000256" key="1">
    <source>
        <dbReference type="SAM" id="Phobius"/>
    </source>
</evidence>
<dbReference type="RefSeq" id="WP_149732281.1">
    <property type="nucleotide sequence ID" value="NZ_FMXB01000014.1"/>
</dbReference>
<dbReference type="GO" id="GO:0016787">
    <property type="term" value="F:hydrolase activity"/>
    <property type="evidence" value="ECO:0007669"/>
    <property type="project" value="UniProtKB-KW"/>
</dbReference>
<dbReference type="GO" id="GO:0000271">
    <property type="term" value="P:polysaccharide biosynthetic process"/>
    <property type="evidence" value="ECO:0007669"/>
    <property type="project" value="TreeGrafter"/>
</dbReference>
<organism evidence="3 4">
    <name type="scientific">Methanobrevibacter millerae</name>
    <dbReference type="NCBI Taxonomy" id="230361"/>
    <lineage>
        <taxon>Archaea</taxon>
        <taxon>Methanobacteriati</taxon>
        <taxon>Methanobacteriota</taxon>
        <taxon>Methanomada group</taxon>
        <taxon>Methanobacteria</taxon>
        <taxon>Methanobacteriales</taxon>
        <taxon>Methanobacteriaceae</taxon>
        <taxon>Methanobrevibacter</taxon>
    </lineage>
</organism>
<dbReference type="GO" id="GO:0016020">
    <property type="term" value="C:membrane"/>
    <property type="evidence" value="ECO:0007669"/>
    <property type="project" value="TreeGrafter"/>
</dbReference>
<name>A0A1G5WWB7_9EURY</name>
<gene>
    <name evidence="3" type="ORF">SAMN02910315_01757</name>
</gene>
<feature type="transmembrane region" description="Helical" evidence="1">
    <location>
        <begin position="180"/>
        <end position="199"/>
    </location>
</feature>
<evidence type="ECO:0000259" key="2">
    <source>
        <dbReference type="Pfam" id="PF01757"/>
    </source>
</evidence>
<feature type="transmembrane region" description="Helical" evidence="1">
    <location>
        <begin position="78"/>
        <end position="99"/>
    </location>
</feature>